<evidence type="ECO:0000313" key="1">
    <source>
        <dbReference type="EMBL" id="KKF39673.1"/>
    </source>
</evidence>
<keyword evidence="2" id="KW-1185">Reference proteome</keyword>
<protein>
    <submittedName>
        <fullName evidence="1">Uncharacterized protein</fullName>
    </submittedName>
</protein>
<name>A0A0F8BHK4_9EURY</name>
<comment type="caution">
    <text evidence="1">The sequence shown here is derived from an EMBL/GenBank/DDBJ whole genome shotgun (WGS) entry which is preliminary data.</text>
</comment>
<dbReference type="AlphaFoldDB" id="A0A0F8BHK4"/>
<dbReference type="Proteomes" id="UP000053331">
    <property type="component" value="Unassembled WGS sequence"/>
</dbReference>
<gene>
    <name evidence="1" type="ORF">FK85_26710</name>
</gene>
<proteinExistence type="predicted"/>
<accession>A0A0F8BHK4</accession>
<evidence type="ECO:0000313" key="2">
    <source>
        <dbReference type="Proteomes" id="UP000053331"/>
    </source>
</evidence>
<reference evidence="1 2" key="1">
    <citation type="journal article" date="2015" name="Genome Announc.">
        <title>Draft genome sequence of a Halorubrum H3 strain isolated from the burlinskoye salt lake (Altai Krai, Russia).</title>
        <authorList>
            <person name="Rozanov A.S."/>
            <person name="Bryanskaya A.V."/>
            <person name="Malup T.K."/>
            <person name="Kotenko A.V."/>
            <person name="Peltek S.E."/>
        </authorList>
    </citation>
    <scope>NUCLEOTIDE SEQUENCE [LARGE SCALE GENOMIC DNA]</scope>
    <source>
        <strain evidence="1 2">H3</strain>
    </source>
</reference>
<organism evidence="1 2">
    <name type="scientific">Halorubrum saccharovorum</name>
    <dbReference type="NCBI Taxonomy" id="2248"/>
    <lineage>
        <taxon>Archaea</taxon>
        <taxon>Methanobacteriati</taxon>
        <taxon>Methanobacteriota</taxon>
        <taxon>Stenosarchaea group</taxon>
        <taxon>Halobacteria</taxon>
        <taxon>Halobacteriales</taxon>
        <taxon>Haloferacaceae</taxon>
        <taxon>Halorubrum</taxon>
    </lineage>
</organism>
<sequence>MPTTDAEGKDSTEQEILRQLPGFHLDSGWPCDCGVDAIRTSKSVGYSDFVKYTHRCTECGNEFVTYIEG</sequence>
<dbReference type="EMBL" id="JNFH02000027">
    <property type="protein sequence ID" value="KKF39673.1"/>
    <property type="molecule type" value="Genomic_DNA"/>
</dbReference>